<accession>A0A8S5VBU0</accession>
<dbReference type="EMBL" id="BK016239">
    <property type="protein sequence ID" value="DAG04166.1"/>
    <property type="molecule type" value="Genomic_DNA"/>
</dbReference>
<evidence type="ECO:0000313" key="1">
    <source>
        <dbReference type="EMBL" id="DAG04166.1"/>
    </source>
</evidence>
<reference evidence="1" key="1">
    <citation type="journal article" date="2021" name="Proc. Natl. Acad. Sci. U.S.A.">
        <title>A Catalog of Tens of Thousands of Viruses from Human Metagenomes Reveals Hidden Associations with Chronic Diseases.</title>
        <authorList>
            <person name="Tisza M.J."/>
            <person name="Buck C.B."/>
        </authorList>
    </citation>
    <scope>NUCLEOTIDE SEQUENCE</scope>
    <source>
        <strain evidence="1">CtDxv33</strain>
    </source>
</reference>
<organism evidence="1">
    <name type="scientific">Siphoviridae sp. ctDxv33</name>
    <dbReference type="NCBI Taxonomy" id="2825392"/>
    <lineage>
        <taxon>Viruses</taxon>
        <taxon>Duplodnaviria</taxon>
        <taxon>Heunggongvirae</taxon>
        <taxon>Uroviricota</taxon>
        <taxon>Caudoviricetes</taxon>
    </lineage>
</organism>
<protein>
    <submittedName>
        <fullName evidence="1">Minor tail protein</fullName>
    </submittedName>
</protein>
<sequence length="116" mass="13127">MDFPNIKPPIYPIKETIPDTAIKGKLENQVIIARKRFTRTPMSFELSWTALPEADYEALRAFYHEVNGAVPFRWTYPVGAGGSFSGKVFNVRFDGDFSFSCTNHGYWEGGIKLTEA</sequence>
<name>A0A8S5VBU0_9CAUD</name>
<proteinExistence type="predicted"/>